<feature type="transmembrane region" description="Helical" evidence="10">
    <location>
        <begin position="299"/>
        <end position="319"/>
    </location>
</feature>
<evidence type="ECO:0000256" key="9">
    <source>
        <dbReference type="ARBA" id="ARBA00023284"/>
    </source>
</evidence>
<feature type="transmembrane region" description="Helical" evidence="10">
    <location>
        <begin position="222"/>
        <end position="240"/>
    </location>
</feature>
<dbReference type="PROSITE" id="PS00194">
    <property type="entry name" value="THIOREDOXIN_1"/>
    <property type="match status" value="1"/>
</dbReference>
<evidence type="ECO:0000259" key="11">
    <source>
        <dbReference type="SMART" id="SM00756"/>
    </source>
</evidence>
<sequence length="534" mass="61077">MKDNLIYQIQQLLAYCKIHFDKKELAFQIKSHPAYPSLYATTSMLSHFDIENLALSIPNNLETLKQLPKTFLAQINTEDGKSFTVVNKEEKYCTILTVDKKKKRLTYKEFSEKFTGIIVVVKKDEHIAKSSKNNIDKTILILSTALLLILLSFTAISIWSFLYFALSVVSILISNTIIQQEQGHQTSLGNALCSATTEKKDCDAVLTSEGALLFNRFKLSSISLVYFTGLTLSSLLLFLRGYNLDILFVISLSALPITIYSIYYQSVKVKKWCMLCLGIVVILWAQITIASVNLQFNKFSIESVLLTVFGFLVATLFWNQLRPKLKSLKELDQTKIDYFKFKRNYNLFKVLLEKSAPIDTSIHTTSEIVLGNNNAPLNITIVTNPFCGHCKPVHALVENILKKHHNEVQIYVRFNVNTANLENDALKVSSRLLEIYNNTEERDTCLTAMRQIYEGMPVTDWLSKWGECSEKENYTNILKQESAWCTQNAINFTPEILINGRSFPKEYDRTDLIYFIEELSEDFSKTNSEFELIA</sequence>
<evidence type="ECO:0000313" key="12">
    <source>
        <dbReference type="EMBL" id="CAL2104060.1"/>
    </source>
</evidence>
<evidence type="ECO:0000256" key="5">
    <source>
        <dbReference type="ARBA" id="ARBA00022989"/>
    </source>
</evidence>
<evidence type="ECO:0000256" key="7">
    <source>
        <dbReference type="ARBA" id="ARBA00023136"/>
    </source>
</evidence>
<reference evidence="12 13" key="1">
    <citation type="submission" date="2024-05" db="EMBL/GenBank/DDBJ databases">
        <authorList>
            <person name="Duchaud E."/>
        </authorList>
    </citation>
    <scope>NUCLEOTIDE SEQUENCE [LARGE SCALE GENOMIC DNA]</scope>
    <source>
        <strain evidence="12">Ena-SAMPLE-TAB-13-05-2024-13:56:06:370-140308</strain>
    </source>
</reference>
<evidence type="ECO:0000256" key="8">
    <source>
        <dbReference type="ARBA" id="ARBA00023157"/>
    </source>
</evidence>
<dbReference type="SUPFAM" id="SSF52833">
    <property type="entry name" value="Thioredoxin-like"/>
    <property type="match status" value="1"/>
</dbReference>
<dbReference type="InterPro" id="IPR036249">
    <property type="entry name" value="Thioredoxin-like_sf"/>
</dbReference>
<dbReference type="Pfam" id="PF07884">
    <property type="entry name" value="VKOR"/>
    <property type="match status" value="1"/>
</dbReference>
<dbReference type="InterPro" id="IPR017937">
    <property type="entry name" value="Thioredoxin_CS"/>
</dbReference>
<feature type="transmembrane region" description="Helical" evidence="10">
    <location>
        <begin position="138"/>
        <end position="155"/>
    </location>
</feature>
<dbReference type="Pfam" id="PF13462">
    <property type="entry name" value="Thioredoxin_4"/>
    <property type="match status" value="1"/>
</dbReference>
<accession>A0ABP1F214</accession>
<keyword evidence="9" id="KW-0676">Redox-active center</keyword>
<evidence type="ECO:0000256" key="10">
    <source>
        <dbReference type="SAM" id="Phobius"/>
    </source>
</evidence>
<evidence type="ECO:0000256" key="6">
    <source>
        <dbReference type="ARBA" id="ARBA00023002"/>
    </source>
</evidence>
<feature type="transmembrane region" description="Helical" evidence="10">
    <location>
        <begin position="246"/>
        <end position="265"/>
    </location>
</feature>
<comment type="similarity">
    <text evidence="2">Belongs to the VKOR family.</text>
</comment>
<dbReference type="EMBL" id="CAXJIO010000014">
    <property type="protein sequence ID" value="CAL2104060.1"/>
    <property type="molecule type" value="Genomic_DNA"/>
</dbReference>
<dbReference type="InterPro" id="IPR012336">
    <property type="entry name" value="Thioredoxin-like_fold"/>
</dbReference>
<comment type="caution">
    <text evidence="12">The sequence shown here is derived from an EMBL/GenBank/DDBJ whole genome shotgun (WGS) entry which is preliminary data.</text>
</comment>
<dbReference type="Pfam" id="PF03412">
    <property type="entry name" value="Peptidase_C39"/>
    <property type="match status" value="1"/>
</dbReference>
<evidence type="ECO:0000256" key="2">
    <source>
        <dbReference type="ARBA" id="ARBA00006214"/>
    </source>
</evidence>
<dbReference type="InterPro" id="IPR038354">
    <property type="entry name" value="VKOR_sf"/>
</dbReference>
<gene>
    <name evidence="12" type="ORF">T190423A01A_50308</name>
</gene>
<dbReference type="SMART" id="SM00756">
    <property type="entry name" value="VKc"/>
    <property type="match status" value="1"/>
</dbReference>
<feature type="transmembrane region" description="Helical" evidence="10">
    <location>
        <begin position="272"/>
        <end position="293"/>
    </location>
</feature>
<evidence type="ECO:0000256" key="3">
    <source>
        <dbReference type="ARBA" id="ARBA00022692"/>
    </source>
</evidence>
<keyword evidence="5 10" id="KW-1133">Transmembrane helix</keyword>
<evidence type="ECO:0000256" key="4">
    <source>
        <dbReference type="ARBA" id="ARBA00022719"/>
    </source>
</evidence>
<keyword evidence="7 10" id="KW-0472">Membrane</keyword>
<dbReference type="Gene3D" id="3.90.70.10">
    <property type="entry name" value="Cysteine proteinases"/>
    <property type="match status" value="1"/>
</dbReference>
<keyword evidence="8" id="KW-1015">Disulfide bond</keyword>
<dbReference type="InterPro" id="IPR005074">
    <property type="entry name" value="Peptidase_C39"/>
</dbReference>
<dbReference type="RefSeq" id="WP_348717963.1">
    <property type="nucleotide sequence ID" value="NZ_CAXJIO010000014.1"/>
</dbReference>
<dbReference type="Gene3D" id="1.20.1440.130">
    <property type="entry name" value="VKOR domain"/>
    <property type="match status" value="1"/>
</dbReference>
<evidence type="ECO:0000256" key="1">
    <source>
        <dbReference type="ARBA" id="ARBA00004141"/>
    </source>
</evidence>
<keyword evidence="4" id="KW-0874">Quinone</keyword>
<keyword evidence="13" id="KW-1185">Reference proteome</keyword>
<feature type="domain" description="Vitamin K epoxide reductase" evidence="11">
    <location>
        <begin position="156"/>
        <end position="293"/>
    </location>
</feature>
<evidence type="ECO:0000313" key="13">
    <source>
        <dbReference type="Proteomes" id="UP001497527"/>
    </source>
</evidence>
<protein>
    <submittedName>
        <fullName evidence="12">Thioredoxin domain-containing protein</fullName>
    </submittedName>
</protein>
<keyword evidence="3 10" id="KW-0812">Transmembrane</keyword>
<dbReference type="Gene3D" id="3.40.30.10">
    <property type="entry name" value="Glutaredoxin"/>
    <property type="match status" value="1"/>
</dbReference>
<proteinExistence type="inferred from homology"/>
<comment type="subcellular location">
    <subcellularLocation>
        <location evidence="1">Membrane</location>
        <topology evidence="1">Multi-pass membrane protein</topology>
    </subcellularLocation>
</comment>
<organism evidence="12 13">
    <name type="scientific">Tenacibaculum polynesiense</name>
    <dbReference type="NCBI Taxonomy" id="3137857"/>
    <lineage>
        <taxon>Bacteria</taxon>
        <taxon>Pseudomonadati</taxon>
        <taxon>Bacteroidota</taxon>
        <taxon>Flavobacteriia</taxon>
        <taxon>Flavobacteriales</taxon>
        <taxon>Flavobacteriaceae</taxon>
        <taxon>Tenacibaculum</taxon>
    </lineage>
</organism>
<dbReference type="Proteomes" id="UP001497527">
    <property type="component" value="Unassembled WGS sequence"/>
</dbReference>
<name>A0ABP1F214_9FLAO</name>
<keyword evidence="6" id="KW-0560">Oxidoreductase</keyword>
<dbReference type="CDD" id="cd12921">
    <property type="entry name" value="VKOR_4"/>
    <property type="match status" value="1"/>
</dbReference>
<dbReference type="InterPro" id="IPR012932">
    <property type="entry name" value="VKOR"/>
</dbReference>